<dbReference type="EMBL" id="FITM01000088">
    <property type="protein sequence ID" value="SAY38802.1"/>
    <property type="molecule type" value="Genomic_DNA"/>
</dbReference>
<sequence>MGNQRKRAVLLGLMLPLLSTPASYGQGLLELLDQVAGGEPVTVVAHDAPGHGAATETAAPKTVGAATPPGQIPSLPTPSTAPQEPALPWLAPPPSLAALVRLESHVSCAPLQREVLAILGSERSAWSVTVADSFGRLMADVNGHVPRIPASNQKLISTALAVDRLGLNHRLKTSLWRLPNGTLRLEGEGDPGFGPQQVARMAAALSGHGVHTGTVNMEFEELVPRHWWPADWHSADRNWYYGAPVTRLAVSANSSGDYAVSHPPKRLAGIWSQALNRQGYRFEWAEVPADSPNPQGSQLIHEELSQPLQSLMSRANTDSHNNTAEVLLRVGSGTWNLTQASQVTLQWLKDKNLPVDGVTIADGSGLSRSNRSTTRLYTSLLLTMQHHANGSKWYGTMAVANRTGTLERFSSSPSLTGKFVGKTGTIRGVKALSGRMATPHGYRFFSVLANGSAEPSSRMVGILEAVLKHSSCPRVL</sequence>
<dbReference type="EC" id="3.4.16.4" evidence="5"/>
<proteinExistence type="inferred from homology"/>
<dbReference type="InterPro" id="IPR000667">
    <property type="entry name" value="Peptidase_S13"/>
</dbReference>
<evidence type="ECO:0000256" key="3">
    <source>
        <dbReference type="SAM" id="MobiDB-lite"/>
    </source>
</evidence>
<name>A0A164Z4P8_9SYNE</name>
<dbReference type="SUPFAM" id="SSF56601">
    <property type="entry name" value="beta-lactamase/transpeptidase-like"/>
    <property type="match status" value="1"/>
</dbReference>
<keyword evidence="4" id="KW-0732">Signal</keyword>
<evidence type="ECO:0000313" key="6">
    <source>
        <dbReference type="Proteomes" id="UP000182631"/>
    </source>
</evidence>
<dbReference type="PANTHER" id="PTHR30023">
    <property type="entry name" value="D-ALANYL-D-ALANINE CARBOXYPEPTIDASE"/>
    <property type="match status" value="1"/>
</dbReference>
<keyword evidence="2 5" id="KW-0378">Hydrolase</keyword>
<feature type="signal peptide" evidence="4">
    <location>
        <begin position="1"/>
        <end position="24"/>
    </location>
</feature>
<dbReference type="GO" id="GO:0006508">
    <property type="term" value="P:proteolysis"/>
    <property type="evidence" value="ECO:0007669"/>
    <property type="project" value="InterPro"/>
</dbReference>
<dbReference type="AlphaFoldDB" id="A0A164Z4P8"/>
<keyword evidence="5" id="KW-0121">Carboxypeptidase</keyword>
<dbReference type="Gene3D" id="3.40.710.10">
    <property type="entry name" value="DD-peptidase/beta-lactamase superfamily"/>
    <property type="match status" value="1"/>
</dbReference>
<dbReference type="GO" id="GO:0000270">
    <property type="term" value="P:peptidoglycan metabolic process"/>
    <property type="evidence" value="ECO:0007669"/>
    <property type="project" value="TreeGrafter"/>
</dbReference>
<reference evidence="6" key="1">
    <citation type="submission" date="2016-02" db="EMBL/GenBank/DDBJ databases">
        <authorList>
            <person name="liu f."/>
        </authorList>
    </citation>
    <scope>NUCLEOTIDE SEQUENCE [LARGE SCALE GENOMIC DNA]</scope>
</reference>
<dbReference type="OrthoDB" id="9802627at2"/>
<protein>
    <submittedName>
        <fullName evidence="5">D-alanyl-D-alanine carboxypeptidase</fullName>
        <ecNumber evidence="5">3.4.16.4</ecNumber>
    </submittedName>
</protein>
<dbReference type="Proteomes" id="UP000182631">
    <property type="component" value="Unassembled WGS sequence"/>
</dbReference>
<evidence type="ECO:0000313" key="5">
    <source>
        <dbReference type="EMBL" id="SAY38802.1"/>
    </source>
</evidence>
<dbReference type="PANTHER" id="PTHR30023:SF0">
    <property type="entry name" value="PENICILLIN-SENSITIVE CARBOXYPEPTIDASE A"/>
    <property type="match status" value="1"/>
</dbReference>
<dbReference type="InterPro" id="IPR012338">
    <property type="entry name" value="Beta-lactam/transpept-like"/>
</dbReference>
<evidence type="ECO:0000256" key="2">
    <source>
        <dbReference type="ARBA" id="ARBA00022801"/>
    </source>
</evidence>
<feature type="chain" id="PRO_5007854795" evidence="4">
    <location>
        <begin position="25"/>
        <end position="476"/>
    </location>
</feature>
<dbReference type="Pfam" id="PF02113">
    <property type="entry name" value="Peptidase_S13"/>
    <property type="match status" value="2"/>
</dbReference>
<evidence type="ECO:0000256" key="1">
    <source>
        <dbReference type="ARBA" id="ARBA00006096"/>
    </source>
</evidence>
<comment type="similarity">
    <text evidence="1">Belongs to the peptidase S13 family.</text>
</comment>
<dbReference type="RefSeq" id="WP_081340169.1">
    <property type="nucleotide sequence ID" value="NZ_FITM01000088.1"/>
</dbReference>
<dbReference type="PRINTS" id="PR00922">
    <property type="entry name" value="DADACBPTASE3"/>
</dbReference>
<keyword evidence="6" id="KW-1185">Reference proteome</keyword>
<feature type="region of interest" description="Disordered" evidence="3">
    <location>
        <begin position="51"/>
        <end position="83"/>
    </location>
</feature>
<evidence type="ECO:0000256" key="4">
    <source>
        <dbReference type="SAM" id="SignalP"/>
    </source>
</evidence>
<gene>
    <name evidence="5" type="ORF">FLM9_770</name>
</gene>
<accession>A0A164Z4P8</accession>
<organism evidence="5 6">
    <name type="scientific">Candidatus Synechococcus spongiarum</name>
    <dbReference type="NCBI Taxonomy" id="431041"/>
    <lineage>
        <taxon>Bacteria</taxon>
        <taxon>Bacillati</taxon>
        <taxon>Cyanobacteriota</taxon>
        <taxon>Cyanophyceae</taxon>
        <taxon>Synechococcales</taxon>
        <taxon>Synechococcaceae</taxon>
        <taxon>Synechococcus</taxon>
    </lineage>
</organism>
<dbReference type="GO" id="GO:0009002">
    <property type="term" value="F:serine-type D-Ala-D-Ala carboxypeptidase activity"/>
    <property type="evidence" value="ECO:0007669"/>
    <property type="project" value="UniProtKB-EC"/>
</dbReference>
<keyword evidence="5" id="KW-0645">Protease</keyword>